<feature type="region of interest" description="Disordered" evidence="2">
    <location>
        <begin position="86"/>
        <end position="109"/>
    </location>
</feature>
<evidence type="ECO:0000256" key="1">
    <source>
        <dbReference type="ARBA" id="ARBA00010457"/>
    </source>
</evidence>
<feature type="signal peptide" evidence="3">
    <location>
        <begin position="1"/>
        <end position="21"/>
    </location>
</feature>
<dbReference type="OrthoDB" id="5431326at2"/>
<evidence type="ECO:0000256" key="2">
    <source>
        <dbReference type="SAM" id="MobiDB-lite"/>
    </source>
</evidence>
<dbReference type="InterPro" id="IPR036423">
    <property type="entry name" value="SOD-like_Cu/Zn_dom_sf"/>
</dbReference>
<dbReference type="STRING" id="937218.SAMN06297251_12433"/>
<dbReference type="CDD" id="cd00305">
    <property type="entry name" value="Cu-Zn_Superoxide_Dismutase"/>
    <property type="match status" value="1"/>
</dbReference>
<sequence>MKRLALATFCATALASTPLLAQDSGLTDMSSAKSIQMKAPDGSDRGTVSIVPTPHGLLFEAQLTGLNPGVHAFHIHETGQCGDDFSAAGGHYNPTDKDHGYLTENGPHAGDMPNFTVGEDGSAKFSTFNPMVTLTGGEAPLDDSDGSALMVHGGADDYRSQPAGAAGDRVACGVVFPAE</sequence>
<dbReference type="InterPro" id="IPR024134">
    <property type="entry name" value="SOD_Cu/Zn_/chaperone"/>
</dbReference>
<feature type="domain" description="Superoxide dismutase copper/zinc binding" evidence="4">
    <location>
        <begin position="46"/>
        <end position="175"/>
    </location>
</feature>
<protein>
    <submittedName>
        <fullName evidence="5">Superoxide dismutase, Cu-Zn family</fullName>
    </submittedName>
</protein>
<dbReference type="SUPFAM" id="SSF49329">
    <property type="entry name" value="Cu,Zn superoxide dismutase-like"/>
    <property type="match status" value="1"/>
</dbReference>
<dbReference type="Proteomes" id="UP000192656">
    <property type="component" value="Unassembled WGS sequence"/>
</dbReference>
<dbReference type="AlphaFoldDB" id="A0A1W2EDV5"/>
<dbReference type="PRINTS" id="PR00068">
    <property type="entry name" value="CUZNDISMTASE"/>
</dbReference>
<dbReference type="GO" id="GO:0006801">
    <property type="term" value="P:superoxide metabolic process"/>
    <property type="evidence" value="ECO:0007669"/>
    <property type="project" value="InterPro"/>
</dbReference>
<proteinExistence type="inferred from homology"/>
<evidence type="ECO:0000256" key="3">
    <source>
        <dbReference type="SAM" id="SignalP"/>
    </source>
</evidence>
<dbReference type="RefSeq" id="WP_084412164.1">
    <property type="nucleotide sequence ID" value="NZ_FWXR01000024.1"/>
</dbReference>
<dbReference type="GO" id="GO:0005507">
    <property type="term" value="F:copper ion binding"/>
    <property type="evidence" value="ECO:0007669"/>
    <property type="project" value="InterPro"/>
</dbReference>
<evidence type="ECO:0000259" key="4">
    <source>
        <dbReference type="Pfam" id="PF00080"/>
    </source>
</evidence>
<accession>A0A1W2EDV5</accession>
<dbReference type="EMBL" id="FWXR01000024">
    <property type="protein sequence ID" value="SMD07865.1"/>
    <property type="molecule type" value="Genomic_DNA"/>
</dbReference>
<dbReference type="Gene3D" id="2.60.40.200">
    <property type="entry name" value="Superoxide dismutase, copper/zinc binding domain"/>
    <property type="match status" value="1"/>
</dbReference>
<organism evidence="5 6">
    <name type="scientific">Fulvimarina manganoxydans</name>
    <dbReference type="NCBI Taxonomy" id="937218"/>
    <lineage>
        <taxon>Bacteria</taxon>
        <taxon>Pseudomonadati</taxon>
        <taxon>Pseudomonadota</taxon>
        <taxon>Alphaproteobacteria</taxon>
        <taxon>Hyphomicrobiales</taxon>
        <taxon>Aurantimonadaceae</taxon>
        <taxon>Fulvimarina</taxon>
    </lineage>
</organism>
<reference evidence="5 6" key="1">
    <citation type="submission" date="2017-04" db="EMBL/GenBank/DDBJ databases">
        <authorList>
            <person name="Afonso C.L."/>
            <person name="Miller P.J."/>
            <person name="Scott M.A."/>
            <person name="Spackman E."/>
            <person name="Goraichik I."/>
            <person name="Dimitrov K.M."/>
            <person name="Suarez D.L."/>
            <person name="Swayne D.E."/>
        </authorList>
    </citation>
    <scope>NUCLEOTIDE SEQUENCE [LARGE SCALE GENOMIC DNA]</scope>
    <source>
        <strain evidence="5 6">CGMCC 1.10972</strain>
    </source>
</reference>
<keyword evidence="3" id="KW-0732">Signal</keyword>
<dbReference type="PANTHER" id="PTHR10003">
    <property type="entry name" value="SUPEROXIDE DISMUTASE CU-ZN -RELATED"/>
    <property type="match status" value="1"/>
</dbReference>
<keyword evidence="6" id="KW-1185">Reference proteome</keyword>
<feature type="chain" id="PRO_5013320616" evidence="3">
    <location>
        <begin position="22"/>
        <end position="179"/>
    </location>
</feature>
<dbReference type="Pfam" id="PF00080">
    <property type="entry name" value="Sod_Cu"/>
    <property type="match status" value="1"/>
</dbReference>
<dbReference type="InterPro" id="IPR001424">
    <property type="entry name" value="SOD_Cu_Zn_dom"/>
</dbReference>
<name>A0A1W2EDV5_9HYPH</name>
<evidence type="ECO:0000313" key="6">
    <source>
        <dbReference type="Proteomes" id="UP000192656"/>
    </source>
</evidence>
<evidence type="ECO:0000313" key="5">
    <source>
        <dbReference type="EMBL" id="SMD07865.1"/>
    </source>
</evidence>
<comment type="similarity">
    <text evidence="1">Belongs to the Cu-Zn superoxide dismutase family.</text>
</comment>
<gene>
    <name evidence="5" type="ORF">SAMN06297251_12433</name>
</gene>